<dbReference type="InterPro" id="IPR045894">
    <property type="entry name" value="At5g08430-like"/>
</dbReference>
<keyword evidence="4" id="KW-1185">Reference proteome</keyword>
<dbReference type="PANTHER" id="PTHR46851:SF22">
    <property type="entry name" value="ZINC ION BINDING _ DNA BINDING PROTEIN"/>
    <property type="match status" value="1"/>
</dbReference>
<dbReference type="GO" id="GO:0003677">
    <property type="term" value="F:DNA binding"/>
    <property type="evidence" value="ECO:0007669"/>
    <property type="project" value="InterPro"/>
</dbReference>
<dbReference type="SMART" id="SM00719">
    <property type="entry name" value="Plus3"/>
    <property type="match status" value="1"/>
</dbReference>
<accession>A0A2P6SCS3</accession>
<evidence type="ECO:0000256" key="1">
    <source>
        <dbReference type="SAM" id="MobiDB-lite"/>
    </source>
</evidence>
<feature type="domain" description="Plus3" evidence="2">
    <location>
        <begin position="120"/>
        <end position="249"/>
    </location>
</feature>
<dbReference type="InterPro" id="IPR058668">
    <property type="entry name" value="NERD_dom"/>
</dbReference>
<evidence type="ECO:0000313" key="3">
    <source>
        <dbReference type="EMBL" id="PRQ56469.1"/>
    </source>
</evidence>
<feature type="region of interest" description="Disordered" evidence="1">
    <location>
        <begin position="75"/>
        <end position="107"/>
    </location>
</feature>
<feature type="compositionally biased region" description="Acidic residues" evidence="1">
    <location>
        <begin position="75"/>
        <end position="97"/>
    </location>
</feature>
<dbReference type="PANTHER" id="PTHR46851">
    <property type="entry name" value="OS01G0884500 PROTEIN"/>
    <property type="match status" value="1"/>
</dbReference>
<dbReference type="AlphaFoldDB" id="A0A2P6SCS3"/>
<dbReference type="InterPro" id="IPR004343">
    <property type="entry name" value="Plus-3_dom"/>
</dbReference>
<dbReference type="PROSITE" id="PS51360">
    <property type="entry name" value="PLUS3"/>
    <property type="match status" value="1"/>
</dbReference>
<evidence type="ECO:0000313" key="4">
    <source>
        <dbReference type="Proteomes" id="UP000238479"/>
    </source>
</evidence>
<dbReference type="EMBL" id="PDCK01000039">
    <property type="protein sequence ID" value="PRQ56469.1"/>
    <property type="molecule type" value="Genomic_DNA"/>
</dbReference>
<reference evidence="3 4" key="1">
    <citation type="journal article" date="2018" name="Nat. Genet.">
        <title>The Rosa genome provides new insights in the design of modern roses.</title>
        <authorList>
            <person name="Bendahmane M."/>
        </authorList>
    </citation>
    <scope>NUCLEOTIDE SEQUENCE [LARGE SCALE GENOMIC DNA]</scope>
    <source>
        <strain evidence="4">cv. Old Blush</strain>
    </source>
</reference>
<dbReference type="SUPFAM" id="SSF159042">
    <property type="entry name" value="Plus3-like"/>
    <property type="match status" value="1"/>
</dbReference>
<dbReference type="Pfam" id="PF25980">
    <property type="entry name" value="NERD_plant"/>
    <property type="match status" value="1"/>
</dbReference>
<evidence type="ECO:0000259" key="2">
    <source>
        <dbReference type="PROSITE" id="PS51360"/>
    </source>
</evidence>
<dbReference type="Gene3D" id="3.90.70.200">
    <property type="entry name" value="Plus-3 domain"/>
    <property type="match status" value="1"/>
</dbReference>
<name>A0A2P6SCS3_ROSCH</name>
<comment type="caution">
    <text evidence="3">The sequence shown here is derived from an EMBL/GenBank/DDBJ whole genome shotgun (WGS) entry which is preliminary data.</text>
</comment>
<dbReference type="Gramene" id="PRQ56469">
    <property type="protein sequence ID" value="PRQ56469"/>
    <property type="gene ID" value="RchiOBHm_Chr1g0336751"/>
</dbReference>
<proteinExistence type="predicted"/>
<dbReference type="Pfam" id="PF03126">
    <property type="entry name" value="Plus-3"/>
    <property type="match status" value="1"/>
</dbReference>
<dbReference type="STRING" id="74649.A0A2P6SCS3"/>
<sequence length="294" mass="33902">MRPFTDGGKLWTRRWQSCSVCSRRTPVKLSCFCCAKVLCGNCCISSASEFPVVIGNKRGICKSCLDLVLLEDQESSSEYESESDDDSEEITSEDEDDRMNSTEVPINLPSNIRNKSRCASLVAENIKLVYLKKSLVEELMKLQPDWWESKVVGSFVRVKTDPRDYSRANSHQLAEVQGISKKSSNSEFFLQVLSNYVTRDISVSHLSDCDFTEEECEDLQQDVANCHLLRRPTVFELEHKARELRADITKHWIARELVRLQNCIDWANEKRRRSESFLYLDQRELLKHVNKSDS</sequence>
<protein>
    <submittedName>
        <fullName evidence="3">Putative Plus-3 domain-containing protein</fullName>
    </submittedName>
</protein>
<dbReference type="InterPro" id="IPR036128">
    <property type="entry name" value="Plus3-like_sf"/>
</dbReference>
<organism evidence="3 4">
    <name type="scientific">Rosa chinensis</name>
    <name type="common">China rose</name>
    <dbReference type="NCBI Taxonomy" id="74649"/>
    <lineage>
        <taxon>Eukaryota</taxon>
        <taxon>Viridiplantae</taxon>
        <taxon>Streptophyta</taxon>
        <taxon>Embryophyta</taxon>
        <taxon>Tracheophyta</taxon>
        <taxon>Spermatophyta</taxon>
        <taxon>Magnoliopsida</taxon>
        <taxon>eudicotyledons</taxon>
        <taxon>Gunneridae</taxon>
        <taxon>Pentapetalae</taxon>
        <taxon>rosids</taxon>
        <taxon>fabids</taxon>
        <taxon>Rosales</taxon>
        <taxon>Rosaceae</taxon>
        <taxon>Rosoideae</taxon>
        <taxon>Rosoideae incertae sedis</taxon>
        <taxon>Rosa</taxon>
    </lineage>
</organism>
<gene>
    <name evidence="3" type="ORF">RchiOBHm_Chr1g0336751</name>
</gene>
<dbReference type="Proteomes" id="UP000238479">
    <property type="component" value="Chromosome 1"/>
</dbReference>